<protein>
    <submittedName>
        <fullName evidence="1">Uncharacterized protein</fullName>
    </submittedName>
</protein>
<evidence type="ECO:0000313" key="2">
    <source>
        <dbReference type="Proteomes" id="UP000218887"/>
    </source>
</evidence>
<accession>A0A2A2IHE2</accession>
<dbReference type="EMBL" id="NPOA01000001">
    <property type="protein sequence ID" value="PAV31421.1"/>
    <property type="molecule type" value="Genomic_DNA"/>
</dbReference>
<sequence length="70" mass="7708">MANAKFIVRSTEISSGGEIYHLEHRNIVRRGNISAGAQKYRPEGKYIIRSAEISPGEKIPPGVQNISPCN</sequence>
<reference evidence="1 2" key="1">
    <citation type="submission" date="2017-08" db="EMBL/GenBank/DDBJ databases">
        <title>Virgibacillus indicus sp. nov. and Virgibacillus profoundi sp. nov, two moderately halophilic bacteria isolated from marine sediment by using the Microfluidic Streak Plate.</title>
        <authorList>
            <person name="Xu B."/>
            <person name="Hu B."/>
            <person name="Wang J."/>
            <person name="Zhu Y."/>
            <person name="Huang L."/>
            <person name="Du W."/>
            <person name="Huang Y."/>
        </authorList>
    </citation>
    <scope>NUCLEOTIDE SEQUENCE [LARGE SCALE GENOMIC DNA]</scope>
    <source>
        <strain evidence="1 2">IO3-P3-H5</strain>
    </source>
</reference>
<keyword evidence="2" id="KW-1185">Reference proteome</keyword>
<name>A0A2A2IHE2_9BACI</name>
<proteinExistence type="predicted"/>
<evidence type="ECO:0000313" key="1">
    <source>
        <dbReference type="EMBL" id="PAV31421.1"/>
    </source>
</evidence>
<organism evidence="1 2">
    <name type="scientific">Virgibacillus profundi</name>
    <dbReference type="NCBI Taxonomy" id="2024555"/>
    <lineage>
        <taxon>Bacteria</taxon>
        <taxon>Bacillati</taxon>
        <taxon>Bacillota</taxon>
        <taxon>Bacilli</taxon>
        <taxon>Bacillales</taxon>
        <taxon>Bacillaceae</taxon>
        <taxon>Virgibacillus</taxon>
    </lineage>
</organism>
<dbReference type="AlphaFoldDB" id="A0A2A2IHE2"/>
<comment type="caution">
    <text evidence="1">The sequence shown here is derived from an EMBL/GenBank/DDBJ whole genome shotgun (WGS) entry which is preliminary data.</text>
</comment>
<gene>
    <name evidence="1" type="ORF">CIL05_01845</name>
</gene>
<dbReference type="Proteomes" id="UP000218887">
    <property type="component" value="Unassembled WGS sequence"/>
</dbReference>